<evidence type="ECO:0000313" key="2">
    <source>
        <dbReference type="Proteomes" id="UP000198967"/>
    </source>
</evidence>
<dbReference type="GO" id="GO:0015035">
    <property type="term" value="F:protein-disulfide reductase activity"/>
    <property type="evidence" value="ECO:0007669"/>
    <property type="project" value="InterPro"/>
</dbReference>
<dbReference type="Pfam" id="PF04134">
    <property type="entry name" value="DCC1-like"/>
    <property type="match status" value="1"/>
</dbReference>
<name>A0A1G7USM4_PSEOR</name>
<evidence type="ECO:0000313" key="1">
    <source>
        <dbReference type="EMBL" id="SDG50532.1"/>
    </source>
</evidence>
<dbReference type="InterPro" id="IPR007263">
    <property type="entry name" value="DCC1-like"/>
</dbReference>
<dbReference type="EMBL" id="FNBE01000012">
    <property type="protein sequence ID" value="SDG50532.1"/>
    <property type="molecule type" value="Genomic_DNA"/>
</dbReference>
<accession>A0A1G7USM4</accession>
<protein>
    <submittedName>
        <fullName evidence="1">Predicted thiol-disulfide oxidoreductase YuxK, DCC family</fullName>
    </submittedName>
</protein>
<proteinExistence type="predicted"/>
<gene>
    <name evidence="1" type="ORF">SAMN05216377_112140</name>
</gene>
<reference evidence="1 2" key="1">
    <citation type="submission" date="2016-10" db="EMBL/GenBank/DDBJ databases">
        <authorList>
            <person name="de Groot N.N."/>
        </authorList>
    </citation>
    <scope>NUCLEOTIDE SEQUENCE [LARGE SCALE GENOMIC DNA]</scope>
    <source>
        <strain evidence="1 2">CGMCC 4.3143</strain>
    </source>
</reference>
<dbReference type="Proteomes" id="UP000198967">
    <property type="component" value="Unassembled WGS sequence"/>
</dbReference>
<dbReference type="AlphaFoldDB" id="A0A1G7USM4"/>
<dbReference type="RefSeq" id="WP_093086612.1">
    <property type="nucleotide sequence ID" value="NZ_FNBE01000012.1"/>
</dbReference>
<dbReference type="STRING" id="366584.SAMN05216377_112140"/>
<sequence>MTVPTSGVLVFDGECGFCTRALGWLRLLDREARLVTLPLQGPGVPARVGATPAACKEALHFAADGRVRTGAAAVNGALAVALQRRFPEWIYARTARTQERVYEWVARHRGLLPGMTPWCERYPAACAPTADPRS</sequence>
<keyword evidence="2" id="KW-1185">Reference proteome</keyword>
<organism evidence="1 2">
    <name type="scientific">Pseudonocardia oroxyli</name>
    <dbReference type="NCBI Taxonomy" id="366584"/>
    <lineage>
        <taxon>Bacteria</taxon>
        <taxon>Bacillati</taxon>
        <taxon>Actinomycetota</taxon>
        <taxon>Actinomycetes</taxon>
        <taxon>Pseudonocardiales</taxon>
        <taxon>Pseudonocardiaceae</taxon>
        <taxon>Pseudonocardia</taxon>
    </lineage>
</organism>
<dbReference type="OrthoDB" id="9813713at2"/>